<evidence type="ECO:0000313" key="1">
    <source>
        <dbReference type="EMBL" id="EST48721.1"/>
    </source>
</evidence>
<dbReference type="VEuPathDB" id="GiardiaDB:SS50377_22869"/>
<gene>
    <name evidence="1" type="ORF">SS50377_11037</name>
    <name evidence="2" type="ORF">SS50377_22869</name>
</gene>
<dbReference type="AlphaFoldDB" id="V6LYD8"/>
<reference evidence="2" key="2">
    <citation type="submission" date="2020-12" db="EMBL/GenBank/DDBJ databases">
        <title>New Spironucleus salmonicida genome in near-complete chromosomes.</title>
        <authorList>
            <person name="Xu F."/>
            <person name="Kurt Z."/>
            <person name="Jimenez-Gonzalez A."/>
            <person name="Astvaldsson A."/>
            <person name="Andersson J.O."/>
            <person name="Svard S.G."/>
        </authorList>
    </citation>
    <scope>NUCLEOTIDE SEQUENCE</scope>
    <source>
        <strain evidence="2">ATCC 50377</strain>
    </source>
</reference>
<evidence type="ECO:0000313" key="3">
    <source>
        <dbReference type="Proteomes" id="UP000018208"/>
    </source>
</evidence>
<reference evidence="1 2" key="1">
    <citation type="journal article" date="2014" name="PLoS Genet.">
        <title>The Genome of Spironucleus salmonicida Highlights a Fish Pathogen Adapted to Fluctuating Environments.</title>
        <authorList>
            <person name="Xu F."/>
            <person name="Jerlstrom-Hultqvist J."/>
            <person name="Einarsson E."/>
            <person name="Astvaldsson A."/>
            <person name="Svard S.G."/>
            <person name="Andersson J.O."/>
        </authorList>
    </citation>
    <scope>NUCLEOTIDE SEQUENCE</scope>
    <source>
        <strain evidence="2">ATCC 50377</strain>
    </source>
</reference>
<proteinExistence type="predicted"/>
<dbReference type="EMBL" id="KI545978">
    <property type="protein sequence ID" value="EST48721.1"/>
    <property type="molecule type" value="Genomic_DNA"/>
</dbReference>
<dbReference type="EMBL" id="AUWU02000003">
    <property type="protein sequence ID" value="KAH0575242.1"/>
    <property type="molecule type" value="Genomic_DNA"/>
</dbReference>
<dbReference type="Proteomes" id="UP000018208">
    <property type="component" value="Unassembled WGS sequence"/>
</dbReference>
<organism evidence="1">
    <name type="scientific">Spironucleus salmonicida</name>
    <dbReference type="NCBI Taxonomy" id="348837"/>
    <lineage>
        <taxon>Eukaryota</taxon>
        <taxon>Metamonada</taxon>
        <taxon>Diplomonadida</taxon>
        <taxon>Hexamitidae</taxon>
        <taxon>Hexamitinae</taxon>
        <taxon>Spironucleus</taxon>
    </lineage>
</organism>
<accession>V6LYD8</accession>
<name>V6LYD8_9EUKA</name>
<keyword evidence="3" id="KW-1185">Reference proteome</keyword>
<protein>
    <submittedName>
        <fullName evidence="1">Uncharacterized protein</fullName>
    </submittedName>
</protein>
<evidence type="ECO:0000313" key="2">
    <source>
        <dbReference type="EMBL" id="KAH0575242.1"/>
    </source>
</evidence>
<sequence>MRVSNQSFLTRISVFTLTRDSTVEYPEYRLSTNYDIHLSAPDFTSLNDLKSAISEKTNAGFLSSQFFRVAFLGQFTTSGTFLTTSTEVSTQFLQQTDKIFDLVVVRYTKVQSYQLKNLISQEEYRQLDALLRTKRTYAKKDISDDEIEPVQIKFFDQFQIKGAKSQIISEILNSPASRFYGPKMVEEWGQRITNQEHNSVWLPPSEFPLVQNGENGGYLTVSVSARIYGVCMKFAGILNSE</sequence>